<dbReference type="AlphaFoldDB" id="A0AAE4DPP3"/>
<dbReference type="PRINTS" id="PR00455">
    <property type="entry name" value="HTHTETR"/>
</dbReference>
<dbReference type="InterPro" id="IPR023772">
    <property type="entry name" value="DNA-bd_HTH_TetR-type_CS"/>
</dbReference>
<name>A0AAE4DPP3_9ENTR</name>
<dbReference type="PROSITE" id="PS50977">
    <property type="entry name" value="HTH_TETR_2"/>
    <property type="match status" value="1"/>
</dbReference>
<dbReference type="InterPro" id="IPR009057">
    <property type="entry name" value="Homeodomain-like_sf"/>
</dbReference>
<gene>
    <name evidence="4" type="ORF">O7047_11495</name>
</gene>
<dbReference type="PANTHER" id="PTHR30055:SF222">
    <property type="entry name" value="REGULATORY PROTEIN"/>
    <property type="match status" value="1"/>
</dbReference>
<keyword evidence="1 2" id="KW-0238">DNA-binding</keyword>
<proteinExistence type="predicted"/>
<dbReference type="Proteomes" id="UP001248822">
    <property type="component" value="Unassembled WGS sequence"/>
</dbReference>
<dbReference type="EMBL" id="JAQGEC010000009">
    <property type="protein sequence ID" value="MDR9890853.1"/>
    <property type="molecule type" value="Genomic_DNA"/>
</dbReference>
<dbReference type="InterPro" id="IPR050109">
    <property type="entry name" value="HTH-type_TetR-like_transc_reg"/>
</dbReference>
<dbReference type="RefSeq" id="WP_310826299.1">
    <property type="nucleotide sequence ID" value="NZ_JAQGEC010000009.1"/>
</dbReference>
<dbReference type="InterPro" id="IPR001647">
    <property type="entry name" value="HTH_TetR"/>
</dbReference>
<organism evidence="4 5">
    <name type="scientific">Pseudenterobacter timonensis</name>
    <dbReference type="NCBI Taxonomy" id="1755099"/>
    <lineage>
        <taxon>Bacteria</taxon>
        <taxon>Pseudomonadati</taxon>
        <taxon>Pseudomonadota</taxon>
        <taxon>Gammaproteobacteria</taxon>
        <taxon>Enterobacterales</taxon>
        <taxon>Enterobacteriaceae</taxon>
        <taxon>Pseudenterobacter</taxon>
    </lineage>
</organism>
<protein>
    <submittedName>
        <fullName evidence="4">TetR/AcrR family transcriptional regulator</fullName>
    </submittedName>
</protein>
<comment type="caution">
    <text evidence="4">The sequence shown here is derived from an EMBL/GenBank/DDBJ whole genome shotgun (WGS) entry which is preliminary data.</text>
</comment>
<reference evidence="4" key="1">
    <citation type="submission" date="2022-12" db="EMBL/GenBank/DDBJ databases">
        <title>NDM-1 containing novel ST 2018 Pseudenterobacter timonensis.</title>
        <authorList>
            <person name="Halder G."/>
            <person name="Mandal S."/>
            <person name="Dutta S."/>
        </authorList>
    </citation>
    <scope>NUCLEOTIDE SEQUENCE</scope>
    <source>
        <strain evidence="4">CNCI147</strain>
    </source>
</reference>
<evidence type="ECO:0000256" key="2">
    <source>
        <dbReference type="PROSITE-ProRule" id="PRU00335"/>
    </source>
</evidence>
<feature type="DNA-binding region" description="H-T-H motif" evidence="2">
    <location>
        <begin position="29"/>
        <end position="48"/>
    </location>
</feature>
<evidence type="ECO:0000313" key="4">
    <source>
        <dbReference type="EMBL" id="MDR9890853.1"/>
    </source>
</evidence>
<dbReference type="GO" id="GO:0003677">
    <property type="term" value="F:DNA binding"/>
    <property type="evidence" value="ECO:0007669"/>
    <property type="project" value="UniProtKB-UniRule"/>
</dbReference>
<dbReference type="Gene3D" id="1.10.357.10">
    <property type="entry name" value="Tetracycline Repressor, domain 2"/>
    <property type="match status" value="1"/>
</dbReference>
<sequence>MARPKSEDKKQALLEAATAAFAQSGIAASTALIARNAGVAEGTLFRYFATKDDLLNALYLHLKQDLCRAMLASLDRALTTPKEHTRSIWNSYIDWGLRNPIAHGAIRQLGVSEKITAETEQAVHELFPELHDLCRRSIRPVFLSDAFHTFGDALFLSLAETAMAFATREPARAAEFKELGFEAMWRALAIEVPHGE</sequence>
<dbReference type="Pfam" id="PF00440">
    <property type="entry name" value="TetR_N"/>
    <property type="match status" value="1"/>
</dbReference>
<evidence type="ECO:0000256" key="1">
    <source>
        <dbReference type="ARBA" id="ARBA00023125"/>
    </source>
</evidence>
<accession>A0AAE4DPP3</accession>
<evidence type="ECO:0000259" key="3">
    <source>
        <dbReference type="PROSITE" id="PS50977"/>
    </source>
</evidence>
<dbReference type="PANTHER" id="PTHR30055">
    <property type="entry name" value="HTH-TYPE TRANSCRIPTIONAL REGULATOR RUTR"/>
    <property type="match status" value="1"/>
</dbReference>
<dbReference type="PROSITE" id="PS01081">
    <property type="entry name" value="HTH_TETR_1"/>
    <property type="match status" value="1"/>
</dbReference>
<evidence type="ECO:0000313" key="5">
    <source>
        <dbReference type="Proteomes" id="UP001248822"/>
    </source>
</evidence>
<dbReference type="SUPFAM" id="SSF46689">
    <property type="entry name" value="Homeodomain-like"/>
    <property type="match status" value="1"/>
</dbReference>
<feature type="domain" description="HTH tetR-type" evidence="3">
    <location>
        <begin position="7"/>
        <end position="66"/>
    </location>
</feature>